<dbReference type="PANTHER" id="PTHR10629">
    <property type="entry name" value="CYTOSINE-SPECIFIC METHYLTRANSFERASE"/>
    <property type="match status" value="1"/>
</dbReference>
<dbReference type="Gene3D" id="3.40.50.150">
    <property type="entry name" value="Vaccinia Virus protein VP39"/>
    <property type="match status" value="1"/>
</dbReference>
<dbReference type="Pfam" id="PF00145">
    <property type="entry name" value="DNA_methylase"/>
    <property type="match status" value="2"/>
</dbReference>
<name>A0A9X0M971_BACCE</name>
<evidence type="ECO:0000256" key="3">
    <source>
        <dbReference type="ARBA" id="ARBA00022679"/>
    </source>
</evidence>
<dbReference type="PROSITE" id="PS51679">
    <property type="entry name" value="SAM_MT_C5"/>
    <property type="match status" value="1"/>
</dbReference>
<dbReference type="Proteomes" id="UP000075476">
    <property type="component" value="Unassembled WGS sequence"/>
</dbReference>
<comment type="similarity">
    <text evidence="6 7">Belongs to the class I-like SAM-binding methyltransferase superfamily. C5-methyltransferase family.</text>
</comment>
<evidence type="ECO:0000256" key="2">
    <source>
        <dbReference type="ARBA" id="ARBA00022603"/>
    </source>
</evidence>
<dbReference type="GO" id="GO:0044027">
    <property type="term" value="P:negative regulation of gene expression via chromosomal CpG island methylation"/>
    <property type="evidence" value="ECO:0007669"/>
    <property type="project" value="TreeGrafter"/>
</dbReference>
<dbReference type="Gene3D" id="3.90.120.10">
    <property type="entry name" value="DNA Methylase, subunit A, domain 2"/>
    <property type="match status" value="1"/>
</dbReference>
<keyword evidence="4 6" id="KW-0949">S-adenosyl-L-methionine</keyword>
<keyword evidence="3 6" id="KW-0808">Transferase</keyword>
<dbReference type="RefSeq" id="WP_061664704.1">
    <property type="nucleotide sequence ID" value="NZ_LOMO01000276.1"/>
</dbReference>
<dbReference type="GO" id="GO:0003886">
    <property type="term" value="F:DNA (cytosine-5-)-methyltransferase activity"/>
    <property type="evidence" value="ECO:0007669"/>
    <property type="project" value="UniProtKB-EC"/>
</dbReference>
<dbReference type="GO" id="GO:0009307">
    <property type="term" value="P:DNA restriction-modification system"/>
    <property type="evidence" value="ECO:0007669"/>
    <property type="project" value="UniProtKB-KW"/>
</dbReference>
<sequence length="408" mass="46864">MKVIDLFAGAGGLSEGFRQAGYDVVAHVEMDESASFTLRTREVYYYLKEKNKLDLYKDYLLGKLSRDELYSQIPQKIIDKVVNAEISDKTIEGVFSKVDTLIEGEKVRVIIGGPPCQAYSVAGRSRDPNKMKNDPRNYLYKQYIKFLMRYQPDHFVFENVKGILSAGQGEIFKAIQTEMNEAGYQIDYRILNAKDFGVIQSRARVILIGWKTGLNYEYPEFEGVDENATIKELFMDLPKIQAGEKLVPGNTYVCSVDGKYLDRKQIRDSEWNVLTQHIARPNNEQDLHIYRLCVEAWNDKKVKLKYNELPEKLRSHSNTSSFLDRFNVIPYDSISNTIVAHISKDGHYYIHPDIKQNRSLSVREAARIQSFPDNYYFENSRTAAFRQIGNAVPPLMAACIAEKIKEAL</sequence>
<dbReference type="AlphaFoldDB" id="A0A9X0M971"/>
<feature type="active site" evidence="6">
    <location>
        <position position="116"/>
    </location>
</feature>
<reference evidence="8 9" key="1">
    <citation type="submission" date="2015-12" db="EMBL/GenBank/DDBJ databases">
        <title>Bacillus cereus Group isolate.</title>
        <authorList>
            <person name="Kovac J."/>
        </authorList>
    </citation>
    <scope>NUCLEOTIDE SEQUENCE [LARGE SCALE GENOMIC DNA]</scope>
    <source>
        <strain evidence="8 9">FSL K6-0073</strain>
    </source>
</reference>
<dbReference type="NCBIfam" id="TIGR00675">
    <property type="entry name" value="dcm"/>
    <property type="match status" value="1"/>
</dbReference>
<dbReference type="GO" id="GO:0032259">
    <property type="term" value="P:methylation"/>
    <property type="evidence" value="ECO:0007669"/>
    <property type="project" value="UniProtKB-KW"/>
</dbReference>
<evidence type="ECO:0000256" key="4">
    <source>
        <dbReference type="ARBA" id="ARBA00022691"/>
    </source>
</evidence>
<accession>A0A9X0M971</accession>
<evidence type="ECO:0000256" key="5">
    <source>
        <dbReference type="ARBA" id="ARBA00022747"/>
    </source>
</evidence>
<dbReference type="InterPro" id="IPR031303">
    <property type="entry name" value="C5_meth_CS"/>
</dbReference>
<dbReference type="SUPFAM" id="SSF53335">
    <property type="entry name" value="S-adenosyl-L-methionine-dependent methyltransferases"/>
    <property type="match status" value="1"/>
</dbReference>
<dbReference type="EMBL" id="LOMO01000276">
    <property type="protein sequence ID" value="KXY26714.1"/>
    <property type="molecule type" value="Genomic_DNA"/>
</dbReference>
<proteinExistence type="inferred from homology"/>
<evidence type="ECO:0000313" key="8">
    <source>
        <dbReference type="EMBL" id="KXY26714.1"/>
    </source>
</evidence>
<evidence type="ECO:0000313" key="9">
    <source>
        <dbReference type="Proteomes" id="UP000075476"/>
    </source>
</evidence>
<dbReference type="PROSITE" id="PS00095">
    <property type="entry name" value="C5_MTASE_2"/>
    <property type="match status" value="1"/>
</dbReference>
<dbReference type="InterPro" id="IPR050390">
    <property type="entry name" value="C5-Methyltransferase"/>
</dbReference>
<keyword evidence="2 6" id="KW-0489">Methyltransferase</keyword>
<protein>
    <recommendedName>
        <fullName evidence="1">DNA (cytosine-5-)-methyltransferase</fullName>
        <ecNumber evidence="1">2.1.1.37</ecNumber>
    </recommendedName>
</protein>
<dbReference type="GO" id="GO:0003677">
    <property type="term" value="F:DNA binding"/>
    <property type="evidence" value="ECO:0007669"/>
    <property type="project" value="TreeGrafter"/>
</dbReference>
<keyword evidence="5" id="KW-0680">Restriction system</keyword>
<organism evidence="8 9">
    <name type="scientific">Bacillus cereus</name>
    <dbReference type="NCBI Taxonomy" id="1396"/>
    <lineage>
        <taxon>Bacteria</taxon>
        <taxon>Bacillati</taxon>
        <taxon>Bacillota</taxon>
        <taxon>Bacilli</taxon>
        <taxon>Bacillales</taxon>
        <taxon>Bacillaceae</taxon>
        <taxon>Bacillus</taxon>
        <taxon>Bacillus cereus group</taxon>
    </lineage>
</organism>
<dbReference type="PANTHER" id="PTHR10629:SF52">
    <property type="entry name" value="DNA (CYTOSINE-5)-METHYLTRANSFERASE 1"/>
    <property type="match status" value="1"/>
</dbReference>
<dbReference type="InterPro" id="IPR029063">
    <property type="entry name" value="SAM-dependent_MTases_sf"/>
</dbReference>
<gene>
    <name evidence="8" type="ORF">AT268_04355</name>
</gene>
<dbReference type="PRINTS" id="PR00105">
    <property type="entry name" value="C5METTRFRASE"/>
</dbReference>
<evidence type="ECO:0000256" key="1">
    <source>
        <dbReference type="ARBA" id="ARBA00011975"/>
    </source>
</evidence>
<dbReference type="InterPro" id="IPR001525">
    <property type="entry name" value="C5_MeTfrase"/>
</dbReference>
<dbReference type="EC" id="2.1.1.37" evidence="1"/>
<evidence type="ECO:0000256" key="7">
    <source>
        <dbReference type="RuleBase" id="RU000416"/>
    </source>
</evidence>
<evidence type="ECO:0000256" key="6">
    <source>
        <dbReference type="PROSITE-ProRule" id="PRU01016"/>
    </source>
</evidence>
<comment type="caution">
    <text evidence="8">The sequence shown here is derived from an EMBL/GenBank/DDBJ whole genome shotgun (WGS) entry which is preliminary data.</text>
</comment>